<gene>
    <name evidence="3" type="ORF">SAMN04487850_0984</name>
</gene>
<dbReference type="EMBL" id="FOIQ01000002">
    <property type="protein sequence ID" value="SEV96315.1"/>
    <property type="molecule type" value="Genomic_DNA"/>
</dbReference>
<evidence type="ECO:0000256" key="1">
    <source>
        <dbReference type="SAM" id="Phobius"/>
    </source>
</evidence>
<feature type="transmembrane region" description="Helical" evidence="1">
    <location>
        <begin position="84"/>
        <end position="105"/>
    </location>
</feature>
<evidence type="ECO:0000313" key="4">
    <source>
        <dbReference type="Proteomes" id="UP000199373"/>
    </source>
</evidence>
<keyword evidence="1" id="KW-0812">Transmembrane</keyword>
<keyword evidence="1" id="KW-1133">Transmembrane helix</keyword>
<keyword evidence="1" id="KW-0472">Membrane</keyword>
<reference evidence="3 4" key="1">
    <citation type="submission" date="2016-10" db="EMBL/GenBank/DDBJ databases">
        <authorList>
            <person name="de Groot N.N."/>
        </authorList>
    </citation>
    <scope>NUCLEOTIDE SEQUENCE [LARGE SCALE GENOMIC DNA]</scope>
    <source>
        <strain evidence="3 4">TC2-24</strain>
    </source>
</reference>
<feature type="domain" description="Protein FecR C-terminal" evidence="2">
    <location>
        <begin position="146"/>
        <end position="214"/>
    </location>
</feature>
<evidence type="ECO:0000259" key="2">
    <source>
        <dbReference type="Pfam" id="PF16344"/>
    </source>
</evidence>
<evidence type="ECO:0000313" key="3">
    <source>
        <dbReference type="EMBL" id="SEV96315.1"/>
    </source>
</evidence>
<dbReference type="Gene3D" id="3.55.50.30">
    <property type="match status" value="1"/>
</dbReference>
<dbReference type="AlphaFoldDB" id="A0A1I0N657"/>
<sequence>METINENIRQLLEMLDNPDAYTDQEIQDIVNRDDDTRETYRLMVEAKRSSRHRQNQKPVDVDVAWQRFNQKLQPKQQRYGWMKIAASFIGVLLASGITFAAIHIVRMASAPQPQTMQAEQTPSAMPAPALPTDTIKTDTVSNVQPIVFDNITLDKMLPQIAAYYNKEVEFQNTDARQFRFYFVWKQEETLEAVLHRLNLFESITVELKDNKIIIE</sequence>
<dbReference type="RefSeq" id="WP_091915087.1">
    <property type="nucleotide sequence ID" value="NZ_FOIQ01000002.1"/>
</dbReference>
<keyword evidence="4" id="KW-1185">Reference proteome</keyword>
<dbReference type="InterPro" id="IPR032508">
    <property type="entry name" value="FecR_C"/>
</dbReference>
<dbReference type="Pfam" id="PF16344">
    <property type="entry name" value="FecR_C"/>
    <property type="match status" value="1"/>
</dbReference>
<proteinExistence type="predicted"/>
<name>A0A1I0N657_9BACT</name>
<organism evidence="3 4">
    <name type="scientific">Prevotella aff. ruminicola Tc2-24</name>
    <dbReference type="NCBI Taxonomy" id="81582"/>
    <lineage>
        <taxon>Bacteria</taxon>
        <taxon>Pseudomonadati</taxon>
        <taxon>Bacteroidota</taxon>
        <taxon>Bacteroidia</taxon>
        <taxon>Bacteroidales</taxon>
        <taxon>Prevotellaceae</taxon>
        <taxon>Prevotella</taxon>
    </lineage>
</organism>
<accession>A0A1I0N657</accession>
<protein>
    <recommendedName>
        <fullName evidence="2">Protein FecR C-terminal domain-containing protein</fullName>
    </recommendedName>
</protein>
<dbReference type="Proteomes" id="UP000199373">
    <property type="component" value="Unassembled WGS sequence"/>
</dbReference>